<organism evidence="1 2">
    <name type="scientific">Bifidobacterium adolescentis JCM 15918</name>
    <dbReference type="NCBI Taxonomy" id="1437612"/>
    <lineage>
        <taxon>Bacteria</taxon>
        <taxon>Bacillati</taxon>
        <taxon>Actinomycetota</taxon>
        <taxon>Actinomycetes</taxon>
        <taxon>Bifidobacteriales</taxon>
        <taxon>Bifidobacteriaceae</taxon>
        <taxon>Bifidobacterium</taxon>
    </lineage>
</organism>
<protein>
    <submittedName>
        <fullName evidence="1">Uncharacterized protein</fullName>
    </submittedName>
</protein>
<reference evidence="1 2" key="1">
    <citation type="submission" date="2014-03" db="EMBL/GenBank/DDBJ databases">
        <title>Genomics of Bifidobacteria.</title>
        <authorList>
            <person name="Ventura M."/>
            <person name="Milani C."/>
            <person name="Lugli G.A."/>
        </authorList>
    </citation>
    <scope>NUCLEOTIDE SEQUENCE [LARGE SCALE GENOMIC DNA]</scope>
    <source>
        <strain evidence="2">JCM 15918</strain>
    </source>
</reference>
<proteinExistence type="predicted"/>
<dbReference type="RefSeq" id="WP_155272961.1">
    <property type="nucleotide sequence ID" value="NZ_JGZQ01000003.1"/>
</dbReference>
<dbReference type="Proteomes" id="UP000029091">
    <property type="component" value="Unassembled WGS sequence"/>
</dbReference>
<dbReference type="EMBL" id="JGZQ01000003">
    <property type="protein sequence ID" value="KFI98369.1"/>
    <property type="molecule type" value="Genomic_DNA"/>
</dbReference>
<dbReference type="AlphaFoldDB" id="A0A087DS69"/>
<evidence type="ECO:0000313" key="2">
    <source>
        <dbReference type="Proteomes" id="UP000029091"/>
    </source>
</evidence>
<accession>A0A087DS69</accession>
<evidence type="ECO:0000313" key="1">
    <source>
        <dbReference type="EMBL" id="KFI98369.1"/>
    </source>
</evidence>
<name>A0A087DS69_BIFAD</name>
<gene>
    <name evidence="1" type="ORF">BSTER_0953</name>
</gene>
<comment type="caution">
    <text evidence="1">The sequence shown here is derived from an EMBL/GenBank/DDBJ whole genome shotgun (WGS) entry which is preliminary data.</text>
</comment>
<sequence length="45" mass="5775">MTGKMRLVDRLRYERNERIDHALFYWTQIFMAYNSNLVRRRFRYS</sequence>